<dbReference type="EMBL" id="FNNP01000008">
    <property type="protein sequence ID" value="SDX62377.1"/>
    <property type="molecule type" value="Genomic_DNA"/>
</dbReference>
<dbReference type="STRING" id="985054.SAMN05444358_10811"/>
<dbReference type="PANTHER" id="PTHR38695:SF1">
    <property type="entry name" value="AMINO ACID PERMEASE_ SLC12A DOMAIN-CONTAINING PROTEIN"/>
    <property type="match status" value="1"/>
</dbReference>
<accession>A0A1H3D7N0</accession>
<gene>
    <name evidence="3" type="ORF">SAMN05444358_10811</name>
</gene>
<feature type="domain" description="Luciferase" evidence="2">
    <location>
        <begin position="104"/>
        <end position="168"/>
    </location>
</feature>
<dbReference type="AlphaFoldDB" id="A0A1H3D7N0"/>
<feature type="chain" id="PRO_5010384237" evidence="1">
    <location>
        <begin position="25"/>
        <end position="179"/>
    </location>
</feature>
<dbReference type="OrthoDB" id="822427at2"/>
<keyword evidence="1" id="KW-0732">Signal</keyword>
<protein>
    <submittedName>
        <fullName evidence="3">Phospholipase/carboxylesterase</fullName>
    </submittedName>
</protein>
<reference evidence="4" key="1">
    <citation type="submission" date="2016-10" db="EMBL/GenBank/DDBJ databases">
        <authorList>
            <person name="Varghese N."/>
            <person name="Submissions S."/>
        </authorList>
    </citation>
    <scope>NUCLEOTIDE SEQUENCE [LARGE SCALE GENOMIC DNA]</scope>
    <source>
        <strain evidence="4">DSM 27839</strain>
    </source>
</reference>
<dbReference type="Proteomes" id="UP000183400">
    <property type="component" value="Unassembled WGS sequence"/>
</dbReference>
<evidence type="ECO:0000313" key="4">
    <source>
        <dbReference type="Proteomes" id="UP000183400"/>
    </source>
</evidence>
<keyword evidence="4" id="KW-1185">Reference proteome</keyword>
<evidence type="ECO:0000259" key="2">
    <source>
        <dbReference type="Pfam" id="PF17648"/>
    </source>
</evidence>
<proteinExistence type="predicted"/>
<dbReference type="InterPro" id="IPR040841">
    <property type="entry name" value="Luciferase_dom"/>
</dbReference>
<name>A0A1H3D7N0_9RHOB</name>
<evidence type="ECO:0000313" key="3">
    <source>
        <dbReference type="EMBL" id="SDX62377.1"/>
    </source>
</evidence>
<dbReference type="InterPro" id="IPR048273">
    <property type="entry name" value="Luciferase"/>
</dbReference>
<feature type="signal peptide" evidence="1">
    <location>
        <begin position="1"/>
        <end position="24"/>
    </location>
</feature>
<dbReference type="RefSeq" id="WP_074738110.1">
    <property type="nucleotide sequence ID" value="NZ_FNNP01000008.1"/>
</dbReference>
<sequence>MNVFLNLLAAAATTVALTCPLAFAQARSLPERTSPSPETTSGVPHTQIGVEIDVDLAQLLLERVAQFPGVTLGPTRISLPGAIGFQLDPDMLLSQPSSIVGGFEFAHMHPDGSLHASLHPAMARRAIEAGWAVGHPWANQRPGWSGFVMIYTPATPEELDVVIDLVESSYTFITGNTLG</sequence>
<evidence type="ECO:0000256" key="1">
    <source>
        <dbReference type="SAM" id="SignalP"/>
    </source>
</evidence>
<dbReference type="Pfam" id="PF17648">
    <property type="entry name" value="Luciferase"/>
    <property type="match status" value="1"/>
</dbReference>
<organism evidence="3 4">
    <name type="scientific">Ruegeria halocynthiae</name>
    <dbReference type="NCBI Taxonomy" id="985054"/>
    <lineage>
        <taxon>Bacteria</taxon>
        <taxon>Pseudomonadati</taxon>
        <taxon>Pseudomonadota</taxon>
        <taxon>Alphaproteobacteria</taxon>
        <taxon>Rhodobacterales</taxon>
        <taxon>Roseobacteraceae</taxon>
        <taxon>Ruegeria</taxon>
    </lineage>
</organism>
<dbReference type="PANTHER" id="PTHR38695">
    <property type="entry name" value="AMINO ACID PERMEASE_ SLC12A DOMAIN-CONTAINING PROTEIN"/>
    <property type="match status" value="1"/>
</dbReference>